<dbReference type="OrthoDB" id="5491003at2"/>
<dbReference type="Proteomes" id="UP000032233">
    <property type="component" value="Unassembled WGS sequence"/>
</dbReference>
<organism evidence="1 2">
    <name type="scientific">Dethiosulfatarculus sandiegensis</name>
    <dbReference type="NCBI Taxonomy" id="1429043"/>
    <lineage>
        <taxon>Bacteria</taxon>
        <taxon>Pseudomonadati</taxon>
        <taxon>Thermodesulfobacteriota</taxon>
        <taxon>Desulfarculia</taxon>
        <taxon>Desulfarculales</taxon>
        <taxon>Desulfarculaceae</taxon>
        <taxon>Dethiosulfatarculus</taxon>
    </lineage>
</organism>
<comment type="caution">
    <text evidence="1">The sequence shown here is derived from an EMBL/GenBank/DDBJ whole genome shotgun (WGS) entry which is preliminary data.</text>
</comment>
<proteinExistence type="predicted"/>
<sequence>MLRTISFVMLFCVFWGWQPLGSHAASTALVRAEWNLAVVVDCAPPMQLVWGKDVRLESLERLLEIKLRTLPQRISAGLWLGQKGATGPAVKPDKAGNLRELSLSLNGCKLDPDLSHALSEAAKWLGKKGKGSLLLVTAGDEGSFPVLDLPLPKGDFYCHVVSLGKGSPKMRRLAGLGGGAFFEVKTPERLRRQMQAAWLTAITPTRLLVEAHDEANHAIPVVFDLKRQGAYGERQGITGRRMQIRSGVYNLSWPSGNRIGPGEPPAKVKVVSGPNNLLRTGGKGLLEVVLQKGLEPEEAWNLRLARPSDGSVVEKWRSAPFKKELPAGKYLLSLPRAKMSWRLDLAAGGRIKVPVGLFCGLNVKIKGAFGDLRLAYEARAKGGIVLREVGHSGRTLKLPPGEYDLRIMTIPETKIEVSLHTGEEKMLALPVLGALLVEKPKQKGEAGFTVLDAKGRELAEGEAGLPLNLLPGAYSLKTKLSQENISFVVESGRVTSLAPLAKGL</sequence>
<accession>A0A0D2K3F6</accession>
<name>A0A0D2K3F6_9BACT</name>
<reference evidence="1 2" key="1">
    <citation type="submission" date="2013-11" db="EMBL/GenBank/DDBJ databases">
        <title>Metagenomic analysis of a methanogenic consortium involved in long chain n-alkane degradation.</title>
        <authorList>
            <person name="Davidova I.A."/>
            <person name="Callaghan A.V."/>
            <person name="Wawrik B."/>
            <person name="Pruitt S."/>
            <person name="Marks C."/>
            <person name="Duncan K.E."/>
            <person name="Suflita J.M."/>
        </authorList>
    </citation>
    <scope>NUCLEOTIDE SEQUENCE [LARGE SCALE GENOMIC DNA]</scope>
    <source>
        <strain evidence="1 2">SPR</strain>
    </source>
</reference>
<evidence type="ECO:0000313" key="1">
    <source>
        <dbReference type="EMBL" id="KIX16090.1"/>
    </source>
</evidence>
<keyword evidence="2" id="KW-1185">Reference proteome</keyword>
<dbReference type="RefSeq" id="WP_044346185.1">
    <property type="nucleotide sequence ID" value="NZ_AZAC01000001.1"/>
</dbReference>
<evidence type="ECO:0000313" key="2">
    <source>
        <dbReference type="Proteomes" id="UP000032233"/>
    </source>
</evidence>
<dbReference type="AlphaFoldDB" id="A0A0D2K3F6"/>
<dbReference type="EMBL" id="AZAC01000001">
    <property type="protein sequence ID" value="KIX16090.1"/>
    <property type="molecule type" value="Genomic_DNA"/>
</dbReference>
<gene>
    <name evidence="1" type="ORF">X474_01165</name>
</gene>
<dbReference type="InParanoid" id="A0A0D2K3F6"/>
<protein>
    <submittedName>
        <fullName evidence="1">Uncharacterized protein</fullName>
    </submittedName>
</protein>